<evidence type="ECO:0000313" key="10">
    <source>
        <dbReference type="Proteomes" id="UP000004358"/>
    </source>
</evidence>
<dbReference type="SUPFAM" id="SSF53448">
    <property type="entry name" value="Nucleotide-diphospho-sugar transferases"/>
    <property type="match status" value="1"/>
</dbReference>
<name>A4A273_9BACT</name>
<keyword evidence="4" id="KW-0547">Nucleotide-binding</keyword>
<dbReference type="InterPro" id="IPR029044">
    <property type="entry name" value="Nucleotide-diphossugar_trans"/>
</dbReference>
<dbReference type="InterPro" id="IPR025877">
    <property type="entry name" value="MobA-like_NTP_Trfase"/>
</dbReference>
<accession>A4A273</accession>
<dbReference type="GO" id="GO:0005525">
    <property type="term" value="F:GTP binding"/>
    <property type="evidence" value="ECO:0007669"/>
    <property type="project" value="UniProtKB-KW"/>
</dbReference>
<dbReference type="Gene3D" id="3.90.550.10">
    <property type="entry name" value="Spore Coat Polysaccharide Biosynthesis Protein SpsA, Chain A"/>
    <property type="match status" value="1"/>
</dbReference>
<dbReference type="HOGENOM" id="CLU_055597_3_2_0"/>
<dbReference type="AlphaFoldDB" id="A4A273"/>
<dbReference type="Proteomes" id="UP000004358">
    <property type="component" value="Unassembled WGS sequence"/>
</dbReference>
<keyword evidence="1" id="KW-0963">Cytoplasm</keyword>
<dbReference type="InterPro" id="IPR013482">
    <property type="entry name" value="Molybde_CF_guanTrfase"/>
</dbReference>
<dbReference type="GO" id="GO:0016779">
    <property type="term" value="F:nucleotidyltransferase activity"/>
    <property type="evidence" value="ECO:0007669"/>
    <property type="project" value="TreeGrafter"/>
</dbReference>
<evidence type="ECO:0000256" key="2">
    <source>
        <dbReference type="ARBA" id="ARBA00022679"/>
    </source>
</evidence>
<dbReference type="EMBL" id="AANZ01000042">
    <property type="protein sequence ID" value="EAQ77103.1"/>
    <property type="molecule type" value="Genomic_DNA"/>
</dbReference>
<keyword evidence="2" id="KW-0808">Transferase</keyword>
<dbReference type="PANTHER" id="PTHR19136">
    <property type="entry name" value="MOLYBDENUM COFACTOR GUANYLYLTRANSFERASE"/>
    <property type="match status" value="1"/>
</dbReference>
<evidence type="ECO:0000256" key="7">
    <source>
        <dbReference type="ARBA" id="ARBA00023150"/>
    </source>
</evidence>
<organism evidence="9 10">
    <name type="scientific">Blastopirellula marina DSM 3645</name>
    <dbReference type="NCBI Taxonomy" id="314230"/>
    <lineage>
        <taxon>Bacteria</taxon>
        <taxon>Pseudomonadati</taxon>
        <taxon>Planctomycetota</taxon>
        <taxon>Planctomycetia</taxon>
        <taxon>Pirellulales</taxon>
        <taxon>Pirellulaceae</taxon>
        <taxon>Blastopirellula</taxon>
    </lineage>
</organism>
<dbReference type="Pfam" id="PF12804">
    <property type="entry name" value="NTP_transf_3"/>
    <property type="match status" value="1"/>
</dbReference>
<proteinExistence type="predicted"/>
<evidence type="ECO:0000256" key="6">
    <source>
        <dbReference type="ARBA" id="ARBA00023134"/>
    </source>
</evidence>
<dbReference type="PANTHER" id="PTHR19136:SF81">
    <property type="entry name" value="MOLYBDENUM COFACTOR GUANYLYLTRANSFERASE"/>
    <property type="match status" value="1"/>
</dbReference>
<keyword evidence="6" id="KW-0342">GTP-binding</keyword>
<evidence type="ECO:0000256" key="5">
    <source>
        <dbReference type="ARBA" id="ARBA00022842"/>
    </source>
</evidence>
<dbReference type="eggNOG" id="COG0746">
    <property type="taxonomic scope" value="Bacteria"/>
</dbReference>
<keyword evidence="5" id="KW-0460">Magnesium</keyword>
<evidence type="ECO:0000256" key="4">
    <source>
        <dbReference type="ARBA" id="ARBA00022741"/>
    </source>
</evidence>
<protein>
    <submittedName>
        <fullName evidence="9">Molybdopterin-guanine dinucleotide biosynthesis protein A</fullName>
    </submittedName>
</protein>
<comment type="caution">
    <text evidence="9">The sequence shown here is derived from an EMBL/GenBank/DDBJ whole genome shotgun (WGS) entry which is preliminary data.</text>
</comment>
<gene>
    <name evidence="9" type="ORF">DSM3645_15820</name>
</gene>
<dbReference type="CDD" id="cd02503">
    <property type="entry name" value="MobA"/>
    <property type="match status" value="1"/>
</dbReference>
<dbReference type="GO" id="GO:0006777">
    <property type="term" value="P:Mo-molybdopterin cofactor biosynthetic process"/>
    <property type="evidence" value="ECO:0007669"/>
    <property type="project" value="UniProtKB-KW"/>
</dbReference>
<feature type="domain" description="MobA-like NTP transferase" evidence="8">
    <location>
        <begin position="1"/>
        <end position="144"/>
    </location>
</feature>
<evidence type="ECO:0000256" key="1">
    <source>
        <dbReference type="ARBA" id="ARBA00022490"/>
    </source>
</evidence>
<evidence type="ECO:0000256" key="3">
    <source>
        <dbReference type="ARBA" id="ARBA00022723"/>
    </source>
</evidence>
<sequence>MGVEKASLPFGDETLLARVVRIIAPVVTEIILVAAPKQNLPKLPVPVKVIHDENPGLGPLEGIRCGLASLGPGVDRALVCACDTPLITAAAVRILFEKLTNQCDAAVAVDIQRMHPTFGVYRLHVADVVVEQLRAGERSLHGFVKRLAIAAVPLQELGGDDLLHNVNTPEDYALALTAAGLPPGKLPPAPSP</sequence>
<keyword evidence="3" id="KW-0479">Metal-binding</keyword>
<evidence type="ECO:0000259" key="8">
    <source>
        <dbReference type="Pfam" id="PF12804"/>
    </source>
</evidence>
<reference evidence="9 10" key="1">
    <citation type="submission" date="2006-02" db="EMBL/GenBank/DDBJ databases">
        <authorList>
            <person name="Amann R."/>
            <person name="Ferriera S."/>
            <person name="Johnson J."/>
            <person name="Kravitz S."/>
            <person name="Halpern A."/>
            <person name="Remington K."/>
            <person name="Beeson K."/>
            <person name="Tran B."/>
            <person name="Rogers Y.-H."/>
            <person name="Friedman R."/>
            <person name="Venter J.C."/>
        </authorList>
    </citation>
    <scope>NUCLEOTIDE SEQUENCE [LARGE SCALE GENOMIC DNA]</scope>
    <source>
        <strain evidence="9 10">DSM 3645</strain>
    </source>
</reference>
<dbReference type="GO" id="GO:0046872">
    <property type="term" value="F:metal ion binding"/>
    <property type="evidence" value="ECO:0007669"/>
    <property type="project" value="UniProtKB-KW"/>
</dbReference>
<keyword evidence="7" id="KW-0501">Molybdenum cofactor biosynthesis</keyword>
<dbReference type="STRING" id="314230.DSM3645_15820"/>
<evidence type="ECO:0000313" key="9">
    <source>
        <dbReference type="EMBL" id="EAQ77103.1"/>
    </source>
</evidence>